<comment type="similarity">
    <text evidence="5">Belongs to the IspH family.</text>
</comment>
<keyword evidence="3 5" id="KW-0408">Iron</keyword>
<dbReference type="PATRIC" id="fig|1307839.3.peg.1792"/>
<keyword evidence="4 5" id="KW-0411">Iron-sulfur</keyword>
<comment type="pathway">
    <text evidence="5">Isoprenoid biosynthesis; dimethylallyl diphosphate biosynthesis; dimethylallyl diphosphate from (2E)-4-hydroxy-3-methylbutenyl diphosphate: step 1/1.</text>
</comment>
<dbReference type="NCBIfam" id="TIGR00216">
    <property type="entry name" value="ispH_lytB"/>
    <property type="match status" value="1"/>
</dbReference>
<feature type="binding site" evidence="5">
    <location>
        <position position="224"/>
    </location>
    <ligand>
        <name>dimethylallyl diphosphate</name>
        <dbReference type="ChEBI" id="CHEBI:57623"/>
    </ligand>
</feature>
<dbReference type="EC" id="1.17.7.4" evidence="5"/>
<evidence type="ECO:0000313" key="7">
    <source>
        <dbReference type="Proteomes" id="UP000064893"/>
    </source>
</evidence>
<dbReference type="NCBIfam" id="NF002187">
    <property type="entry name" value="PRK01045.1-1"/>
    <property type="match status" value="1"/>
</dbReference>
<proteinExistence type="inferred from homology"/>
<dbReference type="GO" id="GO:0051745">
    <property type="term" value="F:4-hydroxy-3-methylbut-2-enyl diphosphate reductase activity"/>
    <property type="evidence" value="ECO:0007669"/>
    <property type="project" value="UniProtKB-UniRule"/>
</dbReference>
<dbReference type="AlphaFoldDB" id="A0A0S2HZG9"/>
<dbReference type="GO" id="GO:0051539">
    <property type="term" value="F:4 iron, 4 sulfur cluster binding"/>
    <property type="evidence" value="ECO:0007669"/>
    <property type="project" value="UniProtKB-UniRule"/>
</dbReference>
<dbReference type="OrthoDB" id="9777362at2"/>
<dbReference type="InterPro" id="IPR003451">
    <property type="entry name" value="LytB/IspH"/>
</dbReference>
<feature type="binding site" evidence="5">
    <location>
        <position position="127"/>
    </location>
    <ligand>
        <name>(2E)-4-hydroxy-3-methylbut-2-enyl diphosphate</name>
        <dbReference type="ChEBI" id="CHEBI:128753"/>
    </ligand>
</feature>
<evidence type="ECO:0000256" key="2">
    <source>
        <dbReference type="ARBA" id="ARBA00022723"/>
    </source>
</evidence>
<evidence type="ECO:0000256" key="3">
    <source>
        <dbReference type="ARBA" id="ARBA00023004"/>
    </source>
</evidence>
<dbReference type="PANTHER" id="PTHR30426">
    <property type="entry name" value="4-HYDROXY-3-METHYLBUT-2-ENYL DIPHOSPHATE REDUCTASE"/>
    <property type="match status" value="1"/>
</dbReference>
<feature type="binding site" evidence="5">
    <location>
        <position position="266"/>
    </location>
    <ligand>
        <name>(2E)-4-hydroxy-3-methylbut-2-enyl diphosphate</name>
        <dbReference type="ChEBI" id="CHEBI:128753"/>
    </ligand>
</feature>
<feature type="binding site" evidence="5">
    <location>
        <position position="223"/>
    </location>
    <ligand>
        <name>dimethylallyl diphosphate</name>
        <dbReference type="ChEBI" id="CHEBI:57623"/>
    </ligand>
</feature>
<dbReference type="RefSeq" id="WP_057952799.1">
    <property type="nucleotide sequence ID" value="NZ_CP013118.1"/>
</dbReference>
<evidence type="ECO:0000256" key="4">
    <source>
        <dbReference type="ARBA" id="ARBA00023014"/>
    </source>
</evidence>
<feature type="binding site" evidence="5">
    <location>
        <position position="224"/>
    </location>
    <ligand>
        <name>(2E)-4-hydroxy-3-methylbut-2-enyl diphosphate</name>
        <dbReference type="ChEBI" id="CHEBI:128753"/>
    </ligand>
</feature>
<sequence length="286" mass="31969">MIHVEIDPNSGFCFGVVRAIEMAEEHLAKGKSISSLGEMVHNAEEVKRLESMGMHTITCRDLDRDKNQTVLIRAHGEPPSTYATLKDKGRHIVDATCPIVLKLQERVKKTYENHPGAQIVIYGKKGHAEVIGLAGQTNGEAFIMNNAEDVKKLNPDKPVFMFSQTTMPLEGFAEMKTALEAYIEAEVISYDTICRKVAHRIPEVKRFAAMHDVCVFVSGKNSSNGKMLYNAAKKANSSTYFVSHANEIDKRWFKNEMSVGVCGATSTPQWQMEEAKTTIESWFNHT</sequence>
<keyword evidence="2 5" id="KW-0479">Metal-binding</keyword>
<feature type="binding site" evidence="5">
    <location>
        <position position="222"/>
    </location>
    <ligand>
        <name>(2E)-4-hydroxy-3-methylbut-2-enyl diphosphate</name>
        <dbReference type="ChEBI" id="CHEBI:128753"/>
    </ligand>
</feature>
<comment type="pathway">
    <text evidence="5">Isoprenoid biosynthesis; isopentenyl diphosphate biosynthesis via DXP pathway; isopentenyl diphosphate from 1-deoxy-D-xylulose 5-phosphate: step 6/6.</text>
</comment>
<dbReference type="Pfam" id="PF02401">
    <property type="entry name" value="LYTB"/>
    <property type="match status" value="1"/>
</dbReference>
<dbReference type="GO" id="GO:0050992">
    <property type="term" value="P:dimethylallyl diphosphate biosynthetic process"/>
    <property type="evidence" value="ECO:0007669"/>
    <property type="project" value="UniProtKB-UniRule"/>
</dbReference>
<keyword evidence="5" id="KW-0414">Isoprene biosynthesis</keyword>
<reference evidence="6 7" key="1">
    <citation type="submission" date="2015-11" db="EMBL/GenBank/DDBJ databases">
        <title>Description and complete genome sequence of a novel strain predominating in hypersaline microbial mats and representing a new family of the Bacteriodetes phylum.</title>
        <authorList>
            <person name="Spring S."/>
            <person name="Bunk B."/>
            <person name="Sproer C."/>
            <person name="Klenk H.-P."/>
        </authorList>
    </citation>
    <scope>NUCLEOTIDE SEQUENCE [LARGE SCALE GENOMIC DNA]</scope>
    <source>
        <strain evidence="6 7">L21-Spi-D4</strain>
    </source>
</reference>
<keyword evidence="5 6" id="KW-0560">Oxidoreductase</keyword>
<dbReference type="EMBL" id="CP013118">
    <property type="protein sequence ID" value="ALO15333.1"/>
    <property type="molecule type" value="Genomic_DNA"/>
</dbReference>
<feature type="active site" description="Proton donor" evidence="5">
    <location>
        <position position="129"/>
    </location>
</feature>
<feature type="binding site" evidence="5">
    <location>
        <position position="75"/>
    </location>
    <ligand>
        <name>dimethylallyl diphosphate</name>
        <dbReference type="ChEBI" id="CHEBI:57623"/>
    </ligand>
</feature>
<comment type="cofactor">
    <cofactor evidence="5">
        <name>[4Fe-4S] cluster</name>
        <dbReference type="ChEBI" id="CHEBI:49883"/>
    </cofactor>
    <text evidence="5">Binds 1 [4Fe-4S] cluster per subunit.</text>
</comment>
<evidence type="ECO:0000313" key="6">
    <source>
        <dbReference type="EMBL" id="ALO15333.1"/>
    </source>
</evidence>
<feature type="binding site" evidence="5">
    <location>
        <position position="266"/>
    </location>
    <ligand>
        <name>dimethylallyl diphosphate</name>
        <dbReference type="ChEBI" id="CHEBI:57623"/>
    </ligand>
</feature>
<feature type="binding site" evidence="5">
    <location>
        <position position="13"/>
    </location>
    <ligand>
        <name>[4Fe-4S] cluster</name>
        <dbReference type="ChEBI" id="CHEBI:49883"/>
    </ligand>
</feature>
<dbReference type="GO" id="GO:0016114">
    <property type="term" value="P:terpenoid biosynthetic process"/>
    <property type="evidence" value="ECO:0007669"/>
    <property type="project" value="UniProtKB-UniRule"/>
</dbReference>
<feature type="binding site" evidence="5">
    <location>
        <position position="41"/>
    </location>
    <ligand>
        <name>dimethylallyl diphosphate</name>
        <dbReference type="ChEBI" id="CHEBI:57623"/>
    </ligand>
</feature>
<dbReference type="Proteomes" id="UP000064893">
    <property type="component" value="Chromosome"/>
</dbReference>
<keyword evidence="1 5" id="KW-0004">4Fe-4S</keyword>
<feature type="binding site" evidence="5">
    <location>
        <position position="165"/>
    </location>
    <ligand>
        <name>(2E)-4-hydroxy-3-methylbut-2-enyl diphosphate</name>
        <dbReference type="ChEBI" id="CHEBI:128753"/>
    </ligand>
</feature>
<feature type="binding site" evidence="5">
    <location>
        <position position="194"/>
    </location>
    <ligand>
        <name>[4Fe-4S] cluster</name>
        <dbReference type="ChEBI" id="CHEBI:49883"/>
    </ligand>
</feature>
<evidence type="ECO:0000256" key="1">
    <source>
        <dbReference type="ARBA" id="ARBA00022485"/>
    </source>
</evidence>
<feature type="binding site" evidence="5">
    <location>
        <position position="41"/>
    </location>
    <ligand>
        <name>(2E)-4-hydroxy-3-methylbut-2-enyl diphosphate</name>
        <dbReference type="ChEBI" id="CHEBI:128753"/>
    </ligand>
</feature>
<organism evidence="6 7">
    <name type="scientific">Salinivirga cyanobacteriivorans</name>
    <dbReference type="NCBI Taxonomy" id="1307839"/>
    <lineage>
        <taxon>Bacteria</taxon>
        <taxon>Pseudomonadati</taxon>
        <taxon>Bacteroidota</taxon>
        <taxon>Bacteroidia</taxon>
        <taxon>Bacteroidales</taxon>
        <taxon>Salinivirgaceae</taxon>
        <taxon>Salinivirga</taxon>
    </lineage>
</organism>
<comment type="catalytic activity">
    <reaction evidence="5">
        <text>isopentenyl diphosphate + 2 oxidized [2Fe-2S]-[ferredoxin] + H2O = (2E)-4-hydroxy-3-methylbut-2-enyl diphosphate + 2 reduced [2Fe-2S]-[ferredoxin] + 2 H(+)</text>
        <dbReference type="Rhea" id="RHEA:24488"/>
        <dbReference type="Rhea" id="RHEA-COMP:10000"/>
        <dbReference type="Rhea" id="RHEA-COMP:10001"/>
        <dbReference type="ChEBI" id="CHEBI:15377"/>
        <dbReference type="ChEBI" id="CHEBI:15378"/>
        <dbReference type="ChEBI" id="CHEBI:33737"/>
        <dbReference type="ChEBI" id="CHEBI:33738"/>
        <dbReference type="ChEBI" id="CHEBI:128753"/>
        <dbReference type="ChEBI" id="CHEBI:128769"/>
        <dbReference type="EC" id="1.17.7.4"/>
    </reaction>
</comment>
<feature type="binding site" evidence="5">
    <location>
        <position position="266"/>
    </location>
    <ligand>
        <name>isopentenyl diphosphate</name>
        <dbReference type="ChEBI" id="CHEBI:128769"/>
    </ligand>
</feature>
<dbReference type="STRING" id="1307839.L21SP5_01691"/>
<feature type="binding site" evidence="5">
    <location>
        <position position="222"/>
    </location>
    <ligand>
        <name>isopentenyl diphosphate</name>
        <dbReference type="ChEBI" id="CHEBI:128769"/>
    </ligand>
</feature>
<comment type="function">
    <text evidence="5">Catalyzes the conversion of 1-hydroxy-2-methyl-2-(E)-butenyl 4-diphosphate (HMBPP) into a mixture of isopentenyl diphosphate (IPP) and dimethylallyl diphosphate (DMAPP). Acts in the terminal step of the DOXP/MEP pathway for isoprenoid precursor biosynthesis.</text>
</comment>
<dbReference type="KEGG" id="blq:L21SP5_01691"/>
<feature type="binding site" evidence="5">
    <location>
        <position position="75"/>
    </location>
    <ligand>
        <name>isopentenyl diphosphate</name>
        <dbReference type="ChEBI" id="CHEBI:128769"/>
    </ligand>
</feature>
<protein>
    <recommendedName>
        <fullName evidence="5">4-hydroxy-3-methylbut-2-enyl diphosphate reductase</fullName>
        <shortName evidence="5">HMBPP reductase</shortName>
        <ecNumber evidence="5">1.17.7.4</ecNumber>
    </recommendedName>
</protein>
<name>A0A0S2HZG9_9BACT</name>
<dbReference type="PANTHER" id="PTHR30426:SF0">
    <property type="entry name" value="4-HYDROXY-3-METHYLBUT-2-ENYL DIPHOSPHATE REDUCTASE"/>
    <property type="match status" value="1"/>
</dbReference>
<gene>
    <name evidence="5 6" type="primary">ispH</name>
    <name evidence="6" type="ORF">L21SP5_01691</name>
</gene>
<feature type="binding site" evidence="5">
    <location>
        <position position="127"/>
    </location>
    <ligand>
        <name>dimethylallyl diphosphate</name>
        <dbReference type="ChEBI" id="CHEBI:57623"/>
    </ligand>
</feature>
<feature type="binding site" evidence="5">
    <location>
        <position position="222"/>
    </location>
    <ligand>
        <name>dimethylallyl diphosphate</name>
        <dbReference type="ChEBI" id="CHEBI:57623"/>
    </ligand>
</feature>
<evidence type="ECO:0000256" key="5">
    <source>
        <dbReference type="HAMAP-Rule" id="MF_00191"/>
    </source>
</evidence>
<feature type="binding site" evidence="5">
    <location>
        <position position="127"/>
    </location>
    <ligand>
        <name>isopentenyl diphosphate</name>
        <dbReference type="ChEBI" id="CHEBI:128769"/>
    </ligand>
</feature>
<feature type="binding site" evidence="5">
    <location>
        <position position="223"/>
    </location>
    <ligand>
        <name>(2E)-4-hydroxy-3-methylbut-2-enyl diphosphate</name>
        <dbReference type="ChEBI" id="CHEBI:128753"/>
    </ligand>
</feature>
<dbReference type="UniPathway" id="UPA00056">
    <property type="reaction ID" value="UER00097"/>
</dbReference>
<accession>A0A0S2HZG9</accession>
<dbReference type="Gene3D" id="3.40.1010.20">
    <property type="entry name" value="4-hydroxy-3-methylbut-2-enyl diphosphate reductase, catalytic domain"/>
    <property type="match status" value="2"/>
</dbReference>
<keyword evidence="7" id="KW-1185">Reference proteome</keyword>
<feature type="binding site" evidence="5">
    <location>
        <position position="75"/>
    </location>
    <ligand>
        <name>(2E)-4-hydroxy-3-methylbut-2-enyl diphosphate</name>
        <dbReference type="ChEBI" id="CHEBI:128753"/>
    </ligand>
</feature>
<feature type="binding site" evidence="5">
    <location>
        <position position="224"/>
    </location>
    <ligand>
        <name>isopentenyl diphosphate</name>
        <dbReference type="ChEBI" id="CHEBI:128769"/>
    </ligand>
</feature>
<dbReference type="CDD" id="cd13944">
    <property type="entry name" value="lytB_ispH"/>
    <property type="match status" value="1"/>
</dbReference>
<dbReference type="GO" id="GO:0046872">
    <property type="term" value="F:metal ion binding"/>
    <property type="evidence" value="ECO:0007669"/>
    <property type="project" value="UniProtKB-KW"/>
</dbReference>
<feature type="binding site" evidence="5">
    <location>
        <position position="97"/>
    </location>
    <ligand>
        <name>[4Fe-4S] cluster</name>
        <dbReference type="ChEBI" id="CHEBI:49883"/>
    </ligand>
</feature>
<dbReference type="Gene3D" id="3.40.50.11270">
    <property type="match status" value="1"/>
</dbReference>
<dbReference type="HAMAP" id="MF_00191">
    <property type="entry name" value="IspH"/>
    <property type="match status" value="1"/>
</dbReference>
<dbReference type="GO" id="GO:0019288">
    <property type="term" value="P:isopentenyl diphosphate biosynthetic process, methylerythritol 4-phosphate pathway"/>
    <property type="evidence" value="ECO:0007669"/>
    <property type="project" value="UniProtKB-UniRule"/>
</dbReference>
<comment type="catalytic activity">
    <reaction evidence="5">
        <text>dimethylallyl diphosphate + 2 oxidized [2Fe-2S]-[ferredoxin] + H2O = (2E)-4-hydroxy-3-methylbut-2-enyl diphosphate + 2 reduced [2Fe-2S]-[ferredoxin] + 2 H(+)</text>
        <dbReference type="Rhea" id="RHEA:24825"/>
        <dbReference type="Rhea" id="RHEA-COMP:10000"/>
        <dbReference type="Rhea" id="RHEA-COMP:10001"/>
        <dbReference type="ChEBI" id="CHEBI:15377"/>
        <dbReference type="ChEBI" id="CHEBI:15378"/>
        <dbReference type="ChEBI" id="CHEBI:33737"/>
        <dbReference type="ChEBI" id="CHEBI:33738"/>
        <dbReference type="ChEBI" id="CHEBI:57623"/>
        <dbReference type="ChEBI" id="CHEBI:128753"/>
        <dbReference type="EC" id="1.17.7.4"/>
    </reaction>
</comment>
<dbReference type="UniPathway" id="UPA00059">
    <property type="reaction ID" value="UER00105"/>
</dbReference>
<feature type="binding site" evidence="5">
    <location>
        <position position="223"/>
    </location>
    <ligand>
        <name>isopentenyl diphosphate</name>
        <dbReference type="ChEBI" id="CHEBI:128769"/>
    </ligand>
</feature>
<feature type="binding site" evidence="5">
    <location>
        <position position="41"/>
    </location>
    <ligand>
        <name>isopentenyl diphosphate</name>
        <dbReference type="ChEBI" id="CHEBI:128769"/>
    </ligand>
</feature>